<keyword evidence="3" id="KW-1185">Reference proteome</keyword>
<sequence>MKLEITATVETPLLTRIQRRDWYPTLEKRRRITPNLDEVLDNMLTSLEKVNSLDTIKDICEQLKNVESEFGITDDKMAEIQNRLIKLTYNEEPSARHAGVWALGELAVHREDAYLTVVRRLIDSDKKTRVEAKRVLQKLTGVDTVEGLSSLMINTGVVHLYLPCNDNAVLLELSERLRKRRWKKRANMTVVEEDDEKKISLDNLRTTLRRKPFKAKFRHPRTMGKRLKKAPRTRRRPSILDEPASLSNTRKLKNTLRKSTMGCKLLQKMEPFRRDIISVQSLPSGKEKDGTDVLEIGGASLTSIQQVEQDWWKENDKIRLNVSSSQFIPAVISRRFSRKDTAGLDHKETPIVPSVSITSVGKPSLVPVSSDKTRSTISSEDGALRSLQSNQGRSNAPVESYPKDHDNQSTSQSQDSSSRWNMLQPREEPWNRGFDKSNTPASRSHHAKFLSLPQILSIMDRAMGLNQPSAMFTLTQDEAYQENNCDAGSTGG</sequence>
<proteinExistence type="predicted"/>
<dbReference type="EMBL" id="MU826359">
    <property type="protein sequence ID" value="KAJ7379161.1"/>
    <property type="molecule type" value="Genomic_DNA"/>
</dbReference>
<reference evidence="2" key="1">
    <citation type="submission" date="2023-01" db="EMBL/GenBank/DDBJ databases">
        <title>Genome assembly of the deep-sea coral Lophelia pertusa.</title>
        <authorList>
            <person name="Herrera S."/>
            <person name="Cordes E."/>
        </authorList>
    </citation>
    <scope>NUCLEOTIDE SEQUENCE</scope>
    <source>
        <strain evidence="2">USNM1676648</strain>
        <tissue evidence="2">Polyp</tissue>
    </source>
</reference>
<dbReference type="InterPro" id="IPR011989">
    <property type="entry name" value="ARM-like"/>
</dbReference>
<feature type="region of interest" description="Disordered" evidence="1">
    <location>
        <begin position="355"/>
        <end position="445"/>
    </location>
</feature>
<organism evidence="2 3">
    <name type="scientific">Desmophyllum pertusum</name>
    <dbReference type="NCBI Taxonomy" id="174260"/>
    <lineage>
        <taxon>Eukaryota</taxon>
        <taxon>Metazoa</taxon>
        <taxon>Cnidaria</taxon>
        <taxon>Anthozoa</taxon>
        <taxon>Hexacorallia</taxon>
        <taxon>Scleractinia</taxon>
        <taxon>Caryophylliina</taxon>
        <taxon>Caryophylliidae</taxon>
        <taxon>Desmophyllum</taxon>
    </lineage>
</organism>
<gene>
    <name evidence="2" type="ORF">OS493_017659</name>
</gene>
<dbReference type="SUPFAM" id="SSF48371">
    <property type="entry name" value="ARM repeat"/>
    <property type="match status" value="1"/>
</dbReference>
<accession>A0A9W9ZCW4</accession>
<name>A0A9W9ZCW4_9CNID</name>
<dbReference type="AlphaFoldDB" id="A0A9W9ZCW4"/>
<feature type="compositionally biased region" description="Low complexity" evidence="1">
    <location>
        <begin position="408"/>
        <end position="418"/>
    </location>
</feature>
<protein>
    <submittedName>
        <fullName evidence="2">Uncharacterized protein</fullName>
    </submittedName>
</protein>
<comment type="caution">
    <text evidence="2">The sequence shown here is derived from an EMBL/GenBank/DDBJ whole genome shotgun (WGS) entry which is preliminary data.</text>
</comment>
<feature type="compositionally biased region" description="Basic and acidic residues" evidence="1">
    <location>
        <begin position="425"/>
        <end position="435"/>
    </location>
</feature>
<dbReference type="InterPro" id="IPR016024">
    <property type="entry name" value="ARM-type_fold"/>
</dbReference>
<evidence type="ECO:0000313" key="3">
    <source>
        <dbReference type="Proteomes" id="UP001163046"/>
    </source>
</evidence>
<evidence type="ECO:0000256" key="1">
    <source>
        <dbReference type="SAM" id="MobiDB-lite"/>
    </source>
</evidence>
<dbReference type="Gene3D" id="1.25.10.10">
    <property type="entry name" value="Leucine-rich Repeat Variant"/>
    <property type="match status" value="1"/>
</dbReference>
<dbReference type="Proteomes" id="UP001163046">
    <property type="component" value="Unassembled WGS sequence"/>
</dbReference>
<evidence type="ECO:0000313" key="2">
    <source>
        <dbReference type="EMBL" id="KAJ7379161.1"/>
    </source>
</evidence>